<organism evidence="1">
    <name type="scientific">Tanacetum cinerariifolium</name>
    <name type="common">Dalmatian daisy</name>
    <name type="synonym">Chrysanthemum cinerariifolium</name>
    <dbReference type="NCBI Taxonomy" id="118510"/>
    <lineage>
        <taxon>Eukaryota</taxon>
        <taxon>Viridiplantae</taxon>
        <taxon>Streptophyta</taxon>
        <taxon>Embryophyta</taxon>
        <taxon>Tracheophyta</taxon>
        <taxon>Spermatophyta</taxon>
        <taxon>Magnoliopsida</taxon>
        <taxon>eudicotyledons</taxon>
        <taxon>Gunneridae</taxon>
        <taxon>Pentapetalae</taxon>
        <taxon>asterids</taxon>
        <taxon>campanulids</taxon>
        <taxon>Asterales</taxon>
        <taxon>Asteraceae</taxon>
        <taxon>Asteroideae</taxon>
        <taxon>Anthemideae</taxon>
        <taxon>Anthemidinae</taxon>
        <taxon>Tanacetum</taxon>
    </lineage>
</organism>
<name>A0A6L2J584_TANCI</name>
<sequence length="157" mass="18676">MDPFTDKRLIVDNFIRNKIQPDCSETRYWTYDMIQYFNYQWAAMERMDNENSDEDDVFESQNQAVSSLSADEVVVNDPFNKNKKEVAALLFEEYSIAAEDEIKLLHQKVKIKWLSEGDRNTAYFYRVLKARKHKVGWNLSVGRMEAEDMVREVLMRK</sequence>
<dbReference type="EMBL" id="BKCJ010000323">
    <property type="protein sequence ID" value="GEU32139.1"/>
    <property type="molecule type" value="Genomic_DNA"/>
</dbReference>
<comment type="caution">
    <text evidence="1">The sequence shown here is derived from an EMBL/GenBank/DDBJ whole genome shotgun (WGS) entry which is preliminary data.</text>
</comment>
<gene>
    <name evidence="1" type="ORF">Tci_004117</name>
</gene>
<keyword evidence="1" id="KW-0548">Nucleotidyltransferase</keyword>
<protein>
    <submittedName>
        <fullName evidence="1">RNA-directed DNA polymerase, eukaryota, reverse transcriptase zinc-binding domain protein</fullName>
    </submittedName>
</protein>
<evidence type="ECO:0000313" key="1">
    <source>
        <dbReference type="EMBL" id="GEU32139.1"/>
    </source>
</evidence>
<reference evidence="1" key="1">
    <citation type="journal article" date="2019" name="Sci. Rep.">
        <title>Draft genome of Tanacetum cinerariifolium, the natural source of mosquito coil.</title>
        <authorList>
            <person name="Yamashiro T."/>
            <person name="Shiraishi A."/>
            <person name="Satake H."/>
            <person name="Nakayama K."/>
        </authorList>
    </citation>
    <scope>NUCLEOTIDE SEQUENCE</scope>
</reference>
<dbReference type="AlphaFoldDB" id="A0A6L2J584"/>
<dbReference type="GO" id="GO:0003964">
    <property type="term" value="F:RNA-directed DNA polymerase activity"/>
    <property type="evidence" value="ECO:0007669"/>
    <property type="project" value="UniProtKB-KW"/>
</dbReference>
<keyword evidence="1" id="KW-0695">RNA-directed DNA polymerase</keyword>
<accession>A0A6L2J584</accession>
<keyword evidence="1" id="KW-0808">Transferase</keyword>
<proteinExistence type="predicted"/>